<reference evidence="7 8" key="1">
    <citation type="journal article" date="2021" name="Int. J. Syst. Evol. Microbiol.">
        <title>Steroidobacter gossypii sp. nov., isolated from soil of cotton cropping field.</title>
        <authorList>
            <person name="Huang R."/>
            <person name="Yang S."/>
            <person name="Zhen C."/>
            <person name="Liu W."/>
        </authorList>
    </citation>
    <scope>NUCLEOTIDE SEQUENCE [LARGE SCALE GENOMIC DNA]</scope>
    <source>
        <strain evidence="7 8">S1-65</strain>
    </source>
</reference>
<feature type="transmembrane region" description="Helical" evidence="6">
    <location>
        <begin position="404"/>
        <end position="423"/>
    </location>
</feature>
<dbReference type="Pfam" id="PF13520">
    <property type="entry name" value="AA_permease_2"/>
    <property type="match status" value="1"/>
</dbReference>
<dbReference type="PIRSF" id="PIRSF006060">
    <property type="entry name" value="AA_transporter"/>
    <property type="match status" value="1"/>
</dbReference>
<sequence length="460" mass="48868">MSTTFERERGAPEIASSWPEQGVPTPTLSVFDATMITVGIVIGAGIFQTPSLVAGIAGSPTSMLVAWVLGGVLSLVGALTYAELATTYPSAGGDYTFLTRAYGRNVSFLFAWARSMVICTGSIALLGFILGDYLSRLFSLGPYSSALYAALAVVVLTLINLVGLRGSSRLQNILTLLEITGVLLVAVAGMTLEPVAPATTAMASEGSGAFGLAMVFVLLTFGGWNEAAYVSAEVRGGPRAVVRTLVISIGVITLAYLVFVFGILHGLGFEQLKASQAVGVDVIERAFGSTGGQLIGVIVAIAALTSMNSTMIVGARSNYSVARDWPTLRFMGQWQGERHAPTVGFMVQAAIALALIVFGALEKDGFSTMVEFTAPVFWFFFMLSGIALLVLRRRDPERPRPFRVPWYPFLPLVFVATCAYLLYSSVTYAQSQNASYVALVVMISGALVLLAIRARTLRAS</sequence>
<name>A0ABS1WZ76_9GAMM</name>
<feature type="transmembrane region" description="Helical" evidence="6">
    <location>
        <begin position="106"/>
        <end position="131"/>
    </location>
</feature>
<feature type="transmembrane region" description="Helical" evidence="6">
    <location>
        <begin position="240"/>
        <end position="264"/>
    </location>
</feature>
<protein>
    <submittedName>
        <fullName evidence="7">Amino acid permease</fullName>
    </submittedName>
</protein>
<evidence type="ECO:0000256" key="5">
    <source>
        <dbReference type="SAM" id="MobiDB-lite"/>
    </source>
</evidence>
<feature type="transmembrane region" description="Helical" evidence="6">
    <location>
        <begin position="64"/>
        <end position="85"/>
    </location>
</feature>
<feature type="transmembrane region" description="Helical" evidence="6">
    <location>
        <begin position="340"/>
        <end position="360"/>
    </location>
</feature>
<feature type="transmembrane region" description="Helical" evidence="6">
    <location>
        <begin position="143"/>
        <end position="164"/>
    </location>
</feature>
<accession>A0ABS1WZ76</accession>
<gene>
    <name evidence="7" type="ORF">JM946_16130</name>
</gene>
<feature type="region of interest" description="Disordered" evidence="5">
    <location>
        <begin position="1"/>
        <end position="21"/>
    </location>
</feature>
<feature type="compositionally biased region" description="Basic and acidic residues" evidence="5">
    <location>
        <begin position="1"/>
        <end position="11"/>
    </location>
</feature>
<evidence type="ECO:0000313" key="7">
    <source>
        <dbReference type="EMBL" id="MBM0106262.1"/>
    </source>
</evidence>
<evidence type="ECO:0000256" key="3">
    <source>
        <dbReference type="ARBA" id="ARBA00022989"/>
    </source>
</evidence>
<dbReference type="EMBL" id="JAEVLS010000003">
    <property type="protein sequence ID" value="MBM0106262.1"/>
    <property type="molecule type" value="Genomic_DNA"/>
</dbReference>
<dbReference type="PANTHER" id="PTHR11785">
    <property type="entry name" value="AMINO ACID TRANSPORTER"/>
    <property type="match status" value="1"/>
</dbReference>
<keyword evidence="3 6" id="KW-1133">Transmembrane helix</keyword>
<evidence type="ECO:0000256" key="6">
    <source>
        <dbReference type="SAM" id="Phobius"/>
    </source>
</evidence>
<evidence type="ECO:0000256" key="2">
    <source>
        <dbReference type="ARBA" id="ARBA00022692"/>
    </source>
</evidence>
<proteinExistence type="predicted"/>
<feature type="transmembrane region" description="Helical" evidence="6">
    <location>
        <begin position="176"/>
        <end position="196"/>
    </location>
</feature>
<keyword evidence="2 6" id="KW-0812">Transmembrane</keyword>
<dbReference type="Proteomes" id="UP000661077">
    <property type="component" value="Unassembled WGS sequence"/>
</dbReference>
<dbReference type="InterPro" id="IPR002293">
    <property type="entry name" value="AA/rel_permease1"/>
</dbReference>
<feature type="transmembrane region" description="Helical" evidence="6">
    <location>
        <begin position="36"/>
        <end position="58"/>
    </location>
</feature>
<dbReference type="Gene3D" id="1.20.1740.10">
    <property type="entry name" value="Amino acid/polyamine transporter I"/>
    <property type="match status" value="1"/>
</dbReference>
<feature type="transmembrane region" description="Helical" evidence="6">
    <location>
        <begin position="208"/>
        <end position="228"/>
    </location>
</feature>
<dbReference type="RefSeq" id="WP_203168373.1">
    <property type="nucleotide sequence ID" value="NZ_JAEVLS010000003.1"/>
</dbReference>
<evidence type="ECO:0000256" key="1">
    <source>
        <dbReference type="ARBA" id="ARBA00004141"/>
    </source>
</evidence>
<dbReference type="PANTHER" id="PTHR11785:SF512">
    <property type="entry name" value="SOBREMESA, ISOFORM B"/>
    <property type="match status" value="1"/>
</dbReference>
<keyword evidence="4 6" id="KW-0472">Membrane</keyword>
<evidence type="ECO:0000256" key="4">
    <source>
        <dbReference type="ARBA" id="ARBA00023136"/>
    </source>
</evidence>
<comment type="caution">
    <text evidence="7">The sequence shown here is derived from an EMBL/GenBank/DDBJ whole genome shotgun (WGS) entry which is preliminary data.</text>
</comment>
<feature type="transmembrane region" description="Helical" evidence="6">
    <location>
        <begin position="435"/>
        <end position="452"/>
    </location>
</feature>
<organism evidence="7 8">
    <name type="scientific">Steroidobacter gossypii</name>
    <dbReference type="NCBI Taxonomy" id="2805490"/>
    <lineage>
        <taxon>Bacteria</taxon>
        <taxon>Pseudomonadati</taxon>
        <taxon>Pseudomonadota</taxon>
        <taxon>Gammaproteobacteria</taxon>
        <taxon>Steroidobacterales</taxon>
        <taxon>Steroidobacteraceae</taxon>
        <taxon>Steroidobacter</taxon>
    </lineage>
</organism>
<evidence type="ECO:0000313" key="8">
    <source>
        <dbReference type="Proteomes" id="UP000661077"/>
    </source>
</evidence>
<comment type="subcellular location">
    <subcellularLocation>
        <location evidence="1">Membrane</location>
        <topology evidence="1">Multi-pass membrane protein</topology>
    </subcellularLocation>
</comment>
<dbReference type="InterPro" id="IPR050598">
    <property type="entry name" value="AminoAcid_Transporter"/>
</dbReference>
<feature type="transmembrane region" description="Helical" evidence="6">
    <location>
        <begin position="372"/>
        <end position="392"/>
    </location>
</feature>
<keyword evidence="8" id="KW-1185">Reference proteome</keyword>